<name>A0A1G1KTT2_9BACT</name>
<dbReference type="EMBL" id="MHFR01000051">
    <property type="protein sequence ID" value="OGW96320.1"/>
    <property type="molecule type" value="Genomic_DNA"/>
</dbReference>
<dbReference type="CDD" id="cd04196">
    <property type="entry name" value="GT_2_like_d"/>
    <property type="match status" value="1"/>
</dbReference>
<dbReference type="Gene3D" id="3.90.550.10">
    <property type="entry name" value="Spore Coat Polysaccharide Biosynthesis Protein SpsA, Chain A"/>
    <property type="match status" value="1"/>
</dbReference>
<dbReference type="Proteomes" id="UP000178187">
    <property type="component" value="Unassembled WGS sequence"/>
</dbReference>
<evidence type="ECO:0000259" key="1">
    <source>
        <dbReference type="Pfam" id="PF00535"/>
    </source>
</evidence>
<proteinExistence type="predicted"/>
<reference evidence="2 3" key="1">
    <citation type="journal article" date="2016" name="Nat. Commun.">
        <title>Thousands of microbial genomes shed light on interconnected biogeochemical processes in an aquifer system.</title>
        <authorList>
            <person name="Anantharaman K."/>
            <person name="Brown C.T."/>
            <person name="Hug L.A."/>
            <person name="Sharon I."/>
            <person name="Castelle C.J."/>
            <person name="Probst A.J."/>
            <person name="Thomas B.C."/>
            <person name="Singh A."/>
            <person name="Wilkins M.J."/>
            <person name="Karaoz U."/>
            <person name="Brodie E.L."/>
            <person name="Williams K.H."/>
            <person name="Hubbard S.S."/>
            <person name="Banfield J.F."/>
        </authorList>
    </citation>
    <scope>NUCLEOTIDE SEQUENCE [LARGE SCALE GENOMIC DNA]</scope>
</reference>
<dbReference type="InterPro" id="IPR029044">
    <property type="entry name" value="Nucleotide-diphossugar_trans"/>
</dbReference>
<sequence>MDHHPLVSVVIATYNGAPYLSSQLKSILSQTYSNIEIIVTDDQSEDATVDIVREFAKSDQRIQIHINDKRFGYTLNFLRGLQQSRGEMVCFCDQDDAWRSDKIEQLLNSFLANNKLCLAFSDLEVCDEHLKIIHPSFFRLIKMNPTRKTTKEEAILKNRIPGCAMMFRKCVVDKLLRAIDGEVPLMHDHFVFLLASALGEIYFVDKPLVKYRQHRKNVTAILKKIEFNHTSFVESTERTIEYMKQHLSKELSIDYNRLIRFLELYEFRKGNHRIDYLNYFQCLRDDTAKDRLLAFLECVFPSCYMKLKNLFGVSI</sequence>
<gene>
    <name evidence="2" type="ORF">A3G33_03170</name>
</gene>
<dbReference type="InterPro" id="IPR001173">
    <property type="entry name" value="Glyco_trans_2-like"/>
</dbReference>
<evidence type="ECO:0000313" key="3">
    <source>
        <dbReference type="Proteomes" id="UP000178187"/>
    </source>
</evidence>
<dbReference type="PANTHER" id="PTHR22916">
    <property type="entry name" value="GLYCOSYLTRANSFERASE"/>
    <property type="match status" value="1"/>
</dbReference>
<dbReference type="AlphaFoldDB" id="A0A1G1KTT2"/>
<feature type="domain" description="Glycosyltransferase 2-like" evidence="1">
    <location>
        <begin position="8"/>
        <end position="169"/>
    </location>
</feature>
<accession>A0A1G1KTT2</accession>
<protein>
    <recommendedName>
        <fullName evidence="1">Glycosyltransferase 2-like domain-containing protein</fullName>
    </recommendedName>
</protein>
<dbReference type="GO" id="GO:0016758">
    <property type="term" value="F:hexosyltransferase activity"/>
    <property type="evidence" value="ECO:0007669"/>
    <property type="project" value="UniProtKB-ARBA"/>
</dbReference>
<evidence type="ECO:0000313" key="2">
    <source>
        <dbReference type="EMBL" id="OGW96320.1"/>
    </source>
</evidence>
<comment type="caution">
    <text evidence="2">The sequence shown here is derived from an EMBL/GenBank/DDBJ whole genome shotgun (WGS) entry which is preliminary data.</text>
</comment>
<dbReference type="Pfam" id="PF00535">
    <property type="entry name" value="Glycos_transf_2"/>
    <property type="match status" value="1"/>
</dbReference>
<organism evidence="2 3">
    <name type="scientific">Candidatus Danuiimicrobium aquiferis</name>
    <dbReference type="NCBI Taxonomy" id="1801832"/>
    <lineage>
        <taxon>Bacteria</taxon>
        <taxon>Pseudomonadati</taxon>
        <taxon>Candidatus Omnitrophota</taxon>
        <taxon>Candidatus Danuiimicrobium</taxon>
    </lineage>
</organism>
<dbReference type="SUPFAM" id="SSF53448">
    <property type="entry name" value="Nucleotide-diphospho-sugar transferases"/>
    <property type="match status" value="1"/>
</dbReference>
<dbReference type="PANTHER" id="PTHR22916:SF3">
    <property type="entry name" value="UDP-GLCNAC:BETAGAL BETA-1,3-N-ACETYLGLUCOSAMINYLTRANSFERASE-LIKE PROTEIN 1"/>
    <property type="match status" value="1"/>
</dbReference>